<evidence type="ECO:0000313" key="1">
    <source>
        <dbReference type="EMBL" id="OOH97590.1"/>
    </source>
</evidence>
<dbReference type="STRING" id="238.BBD35_01205"/>
<sequence length="67" mass="7600">MKRSLQTKYRKCKKRMYITPEIETLLVKMEQGIAAQSAVINIGGSQNIPEIEDWNNGGDIGNKDFDL</sequence>
<proteinExistence type="predicted"/>
<evidence type="ECO:0000313" key="2">
    <source>
        <dbReference type="Proteomes" id="UP000188947"/>
    </source>
</evidence>
<gene>
    <name evidence="1" type="ORF">BMF97_02930</name>
</gene>
<accession>A0A1V3U5G5</accession>
<name>A0A1V3U5G5_ELIME</name>
<dbReference type="EMBL" id="MPOG01000003">
    <property type="protein sequence ID" value="OOH97590.1"/>
    <property type="molecule type" value="Genomic_DNA"/>
</dbReference>
<dbReference type="KEGG" id="emg:BBD33_16850"/>
<protein>
    <submittedName>
        <fullName evidence="1">Uncharacterized protein</fullName>
    </submittedName>
</protein>
<keyword evidence="2" id="KW-1185">Reference proteome</keyword>
<dbReference type="GeneID" id="48544743"/>
<dbReference type="AlphaFoldDB" id="A0A1V3U5G5"/>
<reference evidence="1 2" key="1">
    <citation type="submission" date="2016-11" db="EMBL/GenBank/DDBJ databases">
        <title>Genome sequence and comparative genomic analysis of clinical strain Elizabethkingia meningoseptica 61421 PRCM.</title>
        <authorList>
            <person name="Wang M."/>
            <person name="Hu S."/>
            <person name="Cao L."/>
            <person name="Jiang T."/>
            <person name="Zhou Y."/>
            <person name="Ming D."/>
        </authorList>
    </citation>
    <scope>NUCLEOTIDE SEQUENCE [LARGE SCALE GENOMIC DNA]</scope>
    <source>
        <strain evidence="1 2">61421 PRCM</strain>
    </source>
</reference>
<dbReference type="Proteomes" id="UP000188947">
    <property type="component" value="Unassembled WGS sequence"/>
</dbReference>
<dbReference type="RefSeq" id="WP_034881682.1">
    <property type="nucleotide sequence ID" value="NZ_CP014338.1"/>
</dbReference>
<organism evidence="1 2">
    <name type="scientific">Elizabethkingia meningoseptica</name>
    <name type="common">Chryseobacterium meningosepticum</name>
    <dbReference type="NCBI Taxonomy" id="238"/>
    <lineage>
        <taxon>Bacteria</taxon>
        <taxon>Pseudomonadati</taxon>
        <taxon>Bacteroidota</taxon>
        <taxon>Flavobacteriia</taxon>
        <taxon>Flavobacteriales</taxon>
        <taxon>Weeksellaceae</taxon>
        <taxon>Elizabethkingia</taxon>
    </lineage>
</organism>
<comment type="caution">
    <text evidence="1">The sequence shown here is derived from an EMBL/GenBank/DDBJ whole genome shotgun (WGS) entry which is preliminary data.</text>
</comment>